<protein>
    <submittedName>
        <fullName evidence="1">Uncharacterized protein</fullName>
    </submittedName>
</protein>
<keyword evidence="2" id="KW-1185">Reference proteome</keyword>
<dbReference type="AlphaFoldDB" id="A0A239IAQ5"/>
<evidence type="ECO:0000313" key="1">
    <source>
        <dbReference type="EMBL" id="SNS90896.1"/>
    </source>
</evidence>
<gene>
    <name evidence="1" type="ORF">SAMN06265795_10933</name>
</gene>
<accession>A0A239IAQ5</accession>
<sequence length="109" mass="12566">MMPVGQIRERLVKIETVIDDAARACQTGQNVPDELRRTIDELERESDSAKQMAQTESAEDRFLDCVDRLEEIGDRAKRYCNEARVLDQRVQQAVTQAHDMISTLKHELH</sequence>
<evidence type="ECO:0000313" key="2">
    <source>
        <dbReference type="Proteomes" id="UP000198284"/>
    </source>
</evidence>
<dbReference type="Proteomes" id="UP000198284">
    <property type="component" value="Unassembled WGS sequence"/>
</dbReference>
<dbReference type="EMBL" id="FZOT01000009">
    <property type="protein sequence ID" value="SNS90896.1"/>
    <property type="molecule type" value="Genomic_DNA"/>
</dbReference>
<organism evidence="1 2">
    <name type="scientific">Noviherbaspirillum humi</name>
    <dbReference type="NCBI Taxonomy" id="1688639"/>
    <lineage>
        <taxon>Bacteria</taxon>
        <taxon>Pseudomonadati</taxon>
        <taxon>Pseudomonadota</taxon>
        <taxon>Betaproteobacteria</taxon>
        <taxon>Burkholderiales</taxon>
        <taxon>Oxalobacteraceae</taxon>
        <taxon>Noviherbaspirillum</taxon>
    </lineage>
</organism>
<reference evidence="1 2" key="1">
    <citation type="submission" date="2017-06" db="EMBL/GenBank/DDBJ databases">
        <authorList>
            <person name="Kim H.J."/>
            <person name="Triplett B.A."/>
        </authorList>
    </citation>
    <scope>NUCLEOTIDE SEQUENCE [LARGE SCALE GENOMIC DNA]</scope>
    <source>
        <strain evidence="1 2">U15</strain>
    </source>
</reference>
<name>A0A239IAQ5_9BURK</name>
<proteinExistence type="predicted"/>